<dbReference type="GeneID" id="92840125"/>
<evidence type="ECO:0000313" key="11">
    <source>
        <dbReference type="Proteomes" id="UP000016511"/>
    </source>
</evidence>
<feature type="active site" evidence="7 8">
    <location>
        <position position="353"/>
    </location>
</feature>
<dbReference type="NCBIfam" id="NF001209">
    <property type="entry name" value="PRK00175.1"/>
    <property type="match status" value="1"/>
</dbReference>
<dbReference type="GO" id="GO:0009086">
    <property type="term" value="P:methionine biosynthetic process"/>
    <property type="evidence" value="ECO:0007669"/>
    <property type="project" value="UniProtKB-UniRule"/>
</dbReference>
<dbReference type="InterPro" id="IPR000073">
    <property type="entry name" value="AB_hydrolase_1"/>
</dbReference>
<dbReference type="PANTHER" id="PTHR32268">
    <property type="entry name" value="HOMOSERINE O-ACETYLTRANSFERASE"/>
    <property type="match status" value="1"/>
</dbReference>
<dbReference type="InterPro" id="IPR008220">
    <property type="entry name" value="HAT_MetX-like"/>
</dbReference>
<comment type="similarity">
    <text evidence="7">Belongs to the AB hydrolase superfamily. MetX family.</text>
</comment>
<feature type="binding site" evidence="7">
    <location>
        <position position="226"/>
    </location>
    <ligand>
        <name>substrate</name>
    </ligand>
</feature>
<keyword evidence="6 7" id="KW-0012">Acyltransferase</keyword>
<evidence type="ECO:0000256" key="8">
    <source>
        <dbReference type="PIRSR" id="PIRSR000443-1"/>
    </source>
</evidence>
<dbReference type="EMBL" id="AWSJ01000224">
    <property type="protein sequence ID" value="ERI08170.1"/>
    <property type="molecule type" value="Genomic_DNA"/>
</dbReference>
<dbReference type="Pfam" id="PF00561">
    <property type="entry name" value="Abhydrolase_1"/>
    <property type="match status" value="1"/>
</dbReference>
<dbReference type="FunFam" id="1.10.1740.110:FF:000001">
    <property type="entry name" value="Homoserine O-acetyltransferase"/>
    <property type="match status" value="1"/>
</dbReference>
<evidence type="ECO:0000256" key="7">
    <source>
        <dbReference type="HAMAP-Rule" id="MF_00296"/>
    </source>
</evidence>
<evidence type="ECO:0000259" key="9">
    <source>
        <dbReference type="Pfam" id="PF00561"/>
    </source>
</evidence>
<dbReference type="PIRSF" id="PIRSF000443">
    <property type="entry name" value="Homoser_Ac_trans"/>
    <property type="match status" value="1"/>
</dbReference>
<dbReference type="HOGENOM" id="CLU_028760_5_0_9"/>
<dbReference type="RefSeq" id="WP_021622726.1">
    <property type="nucleotide sequence ID" value="NZ_KE952832.1"/>
</dbReference>
<evidence type="ECO:0000313" key="10">
    <source>
        <dbReference type="EMBL" id="ERI08170.1"/>
    </source>
</evidence>
<name>U1WZL9_ANEAE</name>
<protein>
    <recommendedName>
        <fullName evidence="7">Homoserine O-acetyltransferase</fullName>
        <shortName evidence="7">HAT</shortName>
        <ecNumber evidence="7">2.3.1.31</ecNumber>
    </recommendedName>
    <alternativeName>
        <fullName evidence="7">Homoserine transacetylase</fullName>
        <shortName evidence="7">HTA</shortName>
    </alternativeName>
</protein>
<evidence type="ECO:0000256" key="4">
    <source>
        <dbReference type="ARBA" id="ARBA00022679"/>
    </source>
</evidence>
<comment type="caution">
    <text evidence="7">Lacks conserved residue(s) required for the propagation of feature annotation.</text>
</comment>
<dbReference type="GO" id="GO:0004414">
    <property type="term" value="F:homoserine O-acetyltransferase activity"/>
    <property type="evidence" value="ECO:0007669"/>
    <property type="project" value="UniProtKB-UniRule"/>
</dbReference>
<accession>U1WZL9</accession>
<dbReference type="PATRIC" id="fig|649747.3.peg.3394"/>
<dbReference type="Gene3D" id="3.40.50.1820">
    <property type="entry name" value="alpha/beta hydrolase"/>
    <property type="match status" value="1"/>
</dbReference>
<keyword evidence="11" id="KW-1185">Reference proteome</keyword>
<dbReference type="EC" id="2.3.1.31" evidence="7"/>
<gene>
    <name evidence="7" type="primary">metXA</name>
    <name evidence="10" type="ORF">HMPREF0083_03740</name>
</gene>
<evidence type="ECO:0000256" key="1">
    <source>
        <dbReference type="ARBA" id="ARBA00011738"/>
    </source>
</evidence>
<evidence type="ECO:0000256" key="6">
    <source>
        <dbReference type="ARBA" id="ARBA00023315"/>
    </source>
</evidence>
<dbReference type="AlphaFoldDB" id="U1WZL9"/>
<keyword evidence="2 7" id="KW-0963">Cytoplasm</keyword>
<reference evidence="10 11" key="1">
    <citation type="submission" date="2013-08" db="EMBL/GenBank/DDBJ databases">
        <authorList>
            <person name="Weinstock G."/>
            <person name="Sodergren E."/>
            <person name="Wylie T."/>
            <person name="Fulton L."/>
            <person name="Fulton R."/>
            <person name="Fronick C."/>
            <person name="O'Laughlin M."/>
            <person name="Godfrey J."/>
            <person name="Miner T."/>
            <person name="Herter B."/>
            <person name="Appelbaum E."/>
            <person name="Cordes M."/>
            <person name="Lek S."/>
            <person name="Wollam A."/>
            <person name="Pepin K.H."/>
            <person name="Palsikar V.B."/>
            <person name="Mitreva M."/>
            <person name="Wilson R.K."/>
        </authorList>
    </citation>
    <scope>NUCLEOTIDE SEQUENCE [LARGE SCALE GENOMIC DNA]</scope>
    <source>
        <strain evidence="10 11">ATCC 12856</strain>
    </source>
</reference>
<dbReference type="PANTHER" id="PTHR32268:SF11">
    <property type="entry name" value="HOMOSERINE O-ACETYLTRANSFERASE"/>
    <property type="match status" value="1"/>
</dbReference>
<keyword evidence="3 7" id="KW-0028">Amino-acid biosynthesis</keyword>
<sequence length="385" mass="42642">MECGDNRADKGWEGVSKRMVRNMVVDEITLECGDTLKQVNVTFETSGTLNEEKTNAILVCHALTGDACAVGDENTPGWWEGLIGSGRYIDTNKYFVVTANVLGGCAGTTGPASVHPETGKPYGSDFPVVTIRDMVQLQYKMVKGLGIEKLFAVVGGSMGGMQVYEWAVMYPEMMHLILPIATSARLSAVAIAYNDVGRQAILSDPEWNKGHYYPGKGPVNGLSIARMLGMITYRTADLFEYRFGRRLKDEQTVTQFDCTFNIESYLRYQGQKLVSRFDANSYLYLLKAMDLHDIGRGRGGIKAALESVKAKVLSVAISNDLLYPADHQEEVVEMLKELGKEVEYHFVESIYGHDGFLVEFVKIGPLVKQFIEKHASICNHSTASR</sequence>
<keyword evidence="5 7" id="KW-0486">Methionine biosynthesis</keyword>
<comment type="function">
    <text evidence="7">Transfers an acetyl group from acetyl-CoA to L-homoserine, forming acetyl-L-homoserine.</text>
</comment>
<evidence type="ECO:0000256" key="3">
    <source>
        <dbReference type="ARBA" id="ARBA00022605"/>
    </source>
</evidence>
<dbReference type="GO" id="GO:0009092">
    <property type="term" value="P:homoserine metabolic process"/>
    <property type="evidence" value="ECO:0007669"/>
    <property type="project" value="TreeGrafter"/>
</dbReference>
<organism evidence="10 11">
    <name type="scientific">Aneurinibacillus aneurinilyticus ATCC 12856</name>
    <dbReference type="NCBI Taxonomy" id="649747"/>
    <lineage>
        <taxon>Bacteria</taxon>
        <taxon>Bacillati</taxon>
        <taxon>Bacillota</taxon>
        <taxon>Bacilli</taxon>
        <taxon>Bacillales</taxon>
        <taxon>Paenibacillaceae</taxon>
        <taxon>Aneurinibacillus group</taxon>
        <taxon>Aneurinibacillus</taxon>
    </lineage>
</organism>
<comment type="pathway">
    <text evidence="7">Amino-acid biosynthesis; L-methionine biosynthesis via de novo pathway; O-acetyl-L-homoserine from L-homoserine: step 1/1.</text>
</comment>
<evidence type="ECO:0000256" key="2">
    <source>
        <dbReference type="ARBA" id="ARBA00022490"/>
    </source>
</evidence>
<feature type="active site" description="Nucleophile" evidence="7 8">
    <location>
        <position position="157"/>
    </location>
</feature>
<dbReference type="Gene3D" id="1.10.1740.110">
    <property type="match status" value="1"/>
</dbReference>
<dbReference type="GO" id="GO:0005737">
    <property type="term" value="C:cytoplasm"/>
    <property type="evidence" value="ECO:0007669"/>
    <property type="project" value="UniProtKB-SubCell"/>
</dbReference>
<dbReference type="STRING" id="649747.HMPREF0083_03740"/>
<comment type="subunit">
    <text evidence="1 7">Homodimer.</text>
</comment>
<dbReference type="Proteomes" id="UP000016511">
    <property type="component" value="Unassembled WGS sequence"/>
</dbReference>
<dbReference type="HAMAP" id="MF_00296">
    <property type="entry name" value="MetX_acyltransf"/>
    <property type="match status" value="1"/>
</dbReference>
<dbReference type="eggNOG" id="COG2021">
    <property type="taxonomic scope" value="Bacteria"/>
</dbReference>
<dbReference type="NCBIfam" id="TIGR01392">
    <property type="entry name" value="homoserO_Ac_trn"/>
    <property type="match status" value="1"/>
</dbReference>
<dbReference type="SUPFAM" id="SSF53474">
    <property type="entry name" value="alpha/beta-Hydrolases"/>
    <property type="match status" value="1"/>
</dbReference>
<comment type="caution">
    <text evidence="10">The sequence shown here is derived from an EMBL/GenBank/DDBJ whole genome shotgun (WGS) entry which is preliminary data.</text>
</comment>
<dbReference type="UniPathway" id="UPA00051">
    <property type="reaction ID" value="UER00074"/>
</dbReference>
<comment type="catalytic activity">
    <reaction evidence="7">
        <text>L-homoserine + acetyl-CoA = O-acetyl-L-homoserine + CoA</text>
        <dbReference type="Rhea" id="RHEA:13701"/>
        <dbReference type="ChEBI" id="CHEBI:57287"/>
        <dbReference type="ChEBI" id="CHEBI:57288"/>
        <dbReference type="ChEBI" id="CHEBI:57476"/>
        <dbReference type="ChEBI" id="CHEBI:57716"/>
        <dbReference type="EC" id="2.3.1.31"/>
    </reaction>
</comment>
<keyword evidence="4 7" id="KW-0808">Transferase</keyword>
<feature type="binding site" evidence="7">
    <location>
        <position position="354"/>
    </location>
    <ligand>
        <name>substrate</name>
    </ligand>
</feature>
<comment type="subcellular location">
    <subcellularLocation>
        <location evidence="7">Cytoplasm</location>
    </subcellularLocation>
</comment>
<dbReference type="InterPro" id="IPR029058">
    <property type="entry name" value="AB_hydrolase_fold"/>
</dbReference>
<feature type="domain" description="AB hydrolase-1" evidence="9">
    <location>
        <begin position="55"/>
        <end position="358"/>
    </location>
</feature>
<proteinExistence type="inferred from homology"/>
<feature type="active site" evidence="7 8">
    <location>
        <position position="320"/>
    </location>
</feature>
<evidence type="ECO:0000256" key="5">
    <source>
        <dbReference type="ARBA" id="ARBA00023167"/>
    </source>
</evidence>